<evidence type="ECO:0000313" key="5">
    <source>
        <dbReference type="EMBL" id="MFD2830663.1"/>
    </source>
</evidence>
<name>A0ABW5WX62_9STAP</name>
<gene>
    <name evidence="5" type="ORF">ACFSX4_09325</name>
</gene>
<dbReference type="SUPFAM" id="SSF52540">
    <property type="entry name" value="P-loop containing nucleoside triphosphate hydrolases"/>
    <property type="match status" value="1"/>
</dbReference>
<dbReference type="RefSeq" id="WP_377773908.1">
    <property type="nucleotide sequence ID" value="NZ_JBHUOQ010000003.1"/>
</dbReference>
<dbReference type="SMART" id="SM00382">
    <property type="entry name" value="AAA"/>
    <property type="match status" value="1"/>
</dbReference>
<dbReference type="PANTHER" id="PTHR42939">
    <property type="entry name" value="ABC TRANSPORTER ATP-BINDING PROTEIN ALBC-RELATED"/>
    <property type="match status" value="1"/>
</dbReference>
<evidence type="ECO:0000259" key="4">
    <source>
        <dbReference type="PROSITE" id="PS50893"/>
    </source>
</evidence>
<comment type="caution">
    <text evidence="5">The sequence shown here is derived from an EMBL/GenBank/DDBJ whole genome shotgun (WGS) entry which is preliminary data.</text>
</comment>
<keyword evidence="2" id="KW-0547">Nucleotide-binding</keyword>
<accession>A0ABW5WX62</accession>
<dbReference type="InterPro" id="IPR051782">
    <property type="entry name" value="ABC_Transporter_VariousFunc"/>
</dbReference>
<dbReference type="PANTHER" id="PTHR42939:SF3">
    <property type="entry name" value="ABC TRANSPORTER ATP-BINDING COMPONENT"/>
    <property type="match status" value="1"/>
</dbReference>
<dbReference type="Pfam" id="PF00005">
    <property type="entry name" value="ABC_tran"/>
    <property type="match status" value="1"/>
</dbReference>
<sequence length="238" mass="27042">MTPPILSFNNFVKDFEKFQLKGNDLSIPKGEITAVVGDEGAGKTTLLELIMGLRTLDSGTIERSLVSENDSMTAFKAATGFVYDDLYFYDFGTLNDLSRMMSEVYPSWEQKIFHKYSAEFGLPAGQKFRDFSSEMKMKAMLAASLSHHPELLIMDEPVKALETKARFEFFKLLRQLQKKEELTIIITSQNASSVEKFATNMLFMHEGEFILEGRPRELKKQYKTLDIAYKSAIGGTHK</sequence>
<dbReference type="InterPro" id="IPR003593">
    <property type="entry name" value="AAA+_ATPase"/>
</dbReference>
<keyword evidence="1" id="KW-0813">Transport</keyword>
<evidence type="ECO:0000256" key="3">
    <source>
        <dbReference type="ARBA" id="ARBA00022840"/>
    </source>
</evidence>
<evidence type="ECO:0000256" key="2">
    <source>
        <dbReference type="ARBA" id="ARBA00022741"/>
    </source>
</evidence>
<dbReference type="Gene3D" id="3.40.50.300">
    <property type="entry name" value="P-loop containing nucleotide triphosphate hydrolases"/>
    <property type="match status" value="1"/>
</dbReference>
<dbReference type="Proteomes" id="UP001597519">
    <property type="component" value="Unassembled WGS sequence"/>
</dbReference>
<dbReference type="InterPro" id="IPR003439">
    <property type="entry name" value="ABC_transporter-like_ATP-bd"/>
</dbReference>
<keyword evidence="3 5" id="KW-0067">ATP-binding</keyword>
<feature type="domain" description="ABC transporter" evidence="4">
    <location>
        <begin position="5"/>
        <end position="231"/>
    </location>
</feature>
<dbReference type="EMBL" id="JBHUOQ010000003">
    <property type="protein sequence ID" value="MFD2830663.1"/>
    <property type="molecule type" value="Genomic_DNA"/>
</dbReference>
<keyword evidence="6" id="KW-1185">Reference proteome</keyword>
<dbReference type="InterPro" id="IPR027417">
    <property type="entry name" value="P-loop_NTPase"/>
</dbReference>
<evidence type="ECO:0000313" key="6">
    <source>
        <dbReference type="Proteomes" id="UP001597519"/>
    </source>
</evidence>
<organism evidence="5 6">
    <name type="scientific">Corticicoccus populi</name>
    <dbReference type="NCBI Taxonomy" id="1812821"/>
    <lineage>
        <taxon>Bacteria</taxon>
        <taxon>Bacillati</taxon>
        <taxon>Bacillota</taxon>
        <taxon>Bacilli</taxon>
        <taxon>Bacillales</taxon>
        <taxon>Staphylococcaceae</taxon>
        <taxon>Corticicoccus</taxon>
    </lineage>
</organism>
<reference evidence="6" key="1">
    <citation type="journal article" date="2019" name="Int. J. Syst. Evol. Microbiol.">
        <title>The Global Catalogue of Microorganisms (GCM) 10K type strain sequencing project: providing services to taxonomists for standard genome sequencing and annotation.</title>
        <authorList>
            <consortium name="The Broad Institute Genomics Platform"/>
            <consortium name="The Broad Institute Genome Sequencing Center for Infectious Disease"/>
            <person name="Wu L."/>
            <person name="Ma J."/>
        </authorList>
    </citation>
    <scope>NUCLEOTIDE SEQUENCE [LARGE SCALE GENOMIC DNA]</scope>
    <source>
        <strain evidence="6">KCTC 33575</strain>
    </source>
</reference>
<proteinExistence type="predicted"/>
<evidence type="ECO:0000256" key="1">
    <source>
        <dbReference type="ARBA" id="ARBA00022448"/>
    </source>
</evidence>
<dbReference type="GO" id="GO:0005524">
    <property type="term" value="F:ATP binding"/>
    <property type="evidence" value="ECO:0007669"/>
    <property type="project" value="UniProtKB-KW"/>
</dbReference>
<dbReference type="PROSITE" id="PS50893">
    <property type="entry name" value="ABC_TRANSPORTER_2"/>
    <property type="match status" value="1"/>
</dbReference>
<protein>
    <submittedName>
        <fullName evidence="5">ATP-binding cassette domain-containing protein</fullName>
    </submittedName>
</protein>